<dbReference type="Pfam" id="PF07238">
    <property type="entry name" value="PilZ"/>
    <property type="match status" value="1"/>
</dbReference>
<comment type="caution">
    <text evidence="2">The sequence shown here is derived from an EMBL/GenBank/DDBJ whole genome shotgun (WGS) entry which is preliminary data.</text>
</comment>
<organism evidence="2 3">
    <name type="scientific">Candidatus Thiomargarita nelsonii</name>
    <dbReference type="NCBI Taxonomy" id="1003181"/>
    <lineage>
        <taxon>Bacteria</taxon>
        <taxon>Pseudomonadati</taxon>
        <taxon>Pseudomonadota</taxon>
        <taxon>Gammaproteobacteria</taxon>
        <taxon>Thiotrichales</taxon>
        <taxon>Thiotrichaceae</taxon>
        <taxon>Thiomargarita</taxon>
    </lineage>
</organism>
<dbReference type="GO" id="GO:0035438">
    <property type="term" value="F:cyclic-di-GMP binding"/>
    <property type="evidence" value="ECO:0007669"/>
    <property type="project" value="InterPro"/>
</dbReference>
<proteinExistence type="predicted"/>
<reference evidence="2 3" key="1">
    <citation type="submission" date="2016-05" db="EMBL/GenBank/DDBJ databases">
        <title>Single-cell genome of chain-forming Candidatus Thiomargarita nelsonii and comparison to other large sulfur-oxidizing bacteria.</title>
        <authorList>
            <person name="Winkel M."/>
            <person name="Salman V."/>
            <person name="Woyke T."/>
            <person name="Schulz-Vogt H."/>
            <person name="Richter M."/>
            <person name="Flood B."/>
            <person name="Bailey J."/>
            <person name="Amann R."/>
            <person name="Mussmann M."/>
        </authorList>
    </citation>
    <scope>NUCLEOTIDE SEQUENCE [LARGE SCALE GENOMIC DNA]</scope>
    <source>
        <strain evidence="2 3">THI036</strain>
    </source>
</reference>
<dbReference type="AlphaFoldDB" id="A0A0A6P0E7"/>
<evidence type="ECO:0000313" key="2">
    <source>
        <dbReference type="EMBL" id="OAD21026.1"/>
    </source>
</evidence>
<dbReference type="EMBL" id="LUTY01001927">
    <property type="protein sequence ID" value="OAD21026.1"/>
    <property type="molecule type" value="Genomic_DNA"/>
</dbReference>
<evidence type="ECO:0000313" key="3">
    <source>
        <dbReference type="Proteomes" id="UP000076962"/>
    </source>
</evidence>
<evidence type="ECO:0000259" key="1">
    <source>
        <dbReference type="Pfam" id="PF07238"/>
    </source>
</evidence>
<feature type="domain" description="PilZ" evidence="1">
    <location>
        <begin position="27"/>
        <end position="106"/>
    </location>
</feature>
<sequence length="118" mass="13855">MENEYPPRPPRKELLFYLNILDENTHEPLGHLVNLSNEGMMIIITDQPISFKKDQVKNVSIQLPDFDEFTKKFIKLQVEVRWMKPDINPNLYRIGCSFVEINPDDLPIIKQVQDVLGF</sequence>
<dbReference type="InterPro" id="IPR009875">
    <property type="entry name" value="PilZ_domain"/>
</dbReference>
<dbReference type="Gene3D" id="2.40.10.220">
    <property type="entry name" value="predicted glycosyltransferase like domains"/>
    <property type="match status" value="1"/>
</dbReference>
<name>A0A0A6P0E7_9GAMM</name>
<keyword evidence="3" id="KW-1185">Reference proteome</keyword>
<gene>
    <name evidence="2" type="ORF">THIOM_003220</name>
</gene>
<protein>
    <submittedName>
        <fullName evidence="2">Type IV pilus assembly PilZ</fullName>
    </submittedName>
</protein>
<accession>A0A0A6P0E7</accession>
<dbReference type="Proteomes" id="UP000076962">
    <property type="component" value="Unassembled WGS sequence"/>
</dbReference>